<comment type="caution">
    <text evidence="2">The sequence shown here is derived from an EMBL/GenBank/DDBJ whole genome shotgun (WGS) entry which is preliminary data.</text>
</comment>
<proteinExistence type="predicted"/>
<gene>
    <name evidence="2" type="ORF">COT92_00655</name>
</gene>
<dbReference type="Proteomes" id="UP000230922">
    <property type="component" value="Unassembled WGS sequence"/>
</dbReference>
<dbReference type="EMBL" id="PFAK01000009">
    <property type="protein sequence ID" value="PIR96525.1"/>
    <property type="molecule type" value="Genomic_DNA"/>
</dbReference>
<dbReference type="Pfam" id="PF15919">
    <property type="entry name" value="HicB_lk_antitox"/>
    <property type="match status" value="1"/>
</dbReference>
<dbReference type="AlphaFoldDB" id="A0A2H0VBR0"/>
<sequence length="72" mass="8312">MSLKFTIIYHKESKWYVAFCPDLGVTSQGETLEKAQDNIKEAIELYLEDAPKEEVARFTDTPFVETIEINKV</sequence>
<protein>
    <recommendedName>
        <fullName evidence="1">HicB-like antitoxin of toxin-antitoxin system domain-containing protein</fullName>
    </recommendedName>
</protein>
<organism evidence="2 3">
    <name type="scientific">Candidatus Doudnabacteria bacterium CG10_big_fil_rev_8_21_14_0_10_42_18</name>
    <dbReference type="NCBI Taxonomy" id="1974552"/>
    <lineage>
        <taxon>Bacteria</taxon>
        <taxon>Candidatus Doudnaibacteriota</taxon>
    </lineage>
</organism>
<reference evidence="3" key="1">
    <citation type="submission" date="2017-09" db="EMBL/GenBank/DDBJ databases">
        <title>Depth-based differentiation of microbial function through sediment-hosted aquifers and enrichment of novel symbionts in the deep terrestrial subsurface.</title>
        <authorList>
            <person name="Probst A.J."/>
            <person name="Ladd B."/>
            <person name="Jarett J.K."/>
            <person name="Geller-Mcgrath D.E."/>
            <person name="Sieber C.M.K."/>
            <person name="Emerson J.B."/>
            <person name="Anantharaman K."/>
            <person name="Thomas B.C."/>
            <person name="Malmstrom R."/>
            <person name="Stieglmeier M."/>
            <person name="Klingl A."/>
            <person name="Woyke T."/>
            <person name="Ryan C.M."/>
            <person name="Banfield J.F."/>
        </authorList>
    </citation>
    <scope>NUCLEOTIDE SEQUENCE [LARGE SCALE GENOMIC DNA]</scope>
</reference>
<dbReference type="InterPro" id="IPR051404">
    <property type="entry name" value="TA_system_antitoxin"/>
</dbReference>
<evidence type="ECO:0000313" key="3">
    <source>
        <dbReference type="Proteomes" id="UP000230922"/>
    </source>
</evidence>
<dbReference type="PANTHER" id="PTHR34504">
    <property type="entry name" value="ANTITOXIN HICB"/>
    <property type="match status" value="1"/>
</dbReference>
<name>A0A2H0VBR0_9BACT</name>
<evidence type="ECO:0000259" key="1">
    <source>
        <dbReference type="Pfam" id="PF15919"/>
    </source>
</evidence>
<evidence type="ECO:0000313" key="2">
    <source>
        <dbReference type="EMBL" id="PIR96525.1"/>
    </source>
</evidence>
<dbReference type="SUPFAM" id="SSF143100">
    <property type="entry name" value="TTHA1013/TTHA0281-like"/>
    <property type="match status" value="1"/>
</dbReference>
<dbReference type="InterPro" id="IPR031807">
    <property type="entry name" value="HicB-like"/>
</dbReference>
<dbReference type="Gene3D" id="3.30.160.250">
    <property type="match status" value="1"/>
</dbReference>
<dbReference type="InterPro" id="IPR035069">
    <property type="entry name" value="TTHA1013/TTHA0281-like"/>
</dbReference>
<accession>A0A2H0VBR0</accession>
<feature type="domain" description="HicB-like antitoxin of toxin-antitoxin system" evidence="1">
    <location>
        <begin position="8"/>
        <end position="52"/>
    </location>
</feature>
<dbReference type="PANTHER" id="PTHR34504:SF2">
    <property type="entry name" value="UPF0150 PROTEIN SSL0259"/>
    <property type="match status" value="1"/>
</dbReference>